<protein>
    <submittedName>
        <fullName evidence="2">Uncharacterized protein</fullName>
    </submittedName>
</protein>
<comment type="caution">
    <text evidence="2">The sequence shown here is derived from an EMBL/GenBank/DDBJ whole genome shotgun (WGS) entry which is preliminary data.</text>
</comment>
<evidence type="ECO:0000313" key="3">
    <source>
        <dbReference type="Proteomes" id="UP001362999"/>
    </source>
</evidence>
<feature type="region of interest" description="Disordered" evidence="1">
    <location>
        <begin position="17"/>
        <end position="100"/>
    </location>
</feature>
<dbReference type="EMBL" id="JAWWNJ010000188">
    <property type="protein sequence ID" value="KAK6974062.1"/>
    <property type="molecule type" value="Genomic_DNA"/>
</dbReference>
<gene>
    <name evidence="2" type="ORF">R3P38DRAFT_3239924</name>
</gene>
<keyword evidence="3" id="KW-1185">Reference proteome</keyword>
<organism evidence="2 3">
    <name type="scientific">Favolaschia claudopus</name>
    <dbReference type="NCBI Taxonomy" id="2862362"/>
    <lineage>
        <taxon>Eukaryota</taxon>
        <taxon>Fungi</taxon>
        <taxon>Dikarya</taxon>
        <taxon>Basidiomycota</taxon>
        <taxon>Agaricomycotina</taxon>
        <taxon>Agaricomycetes</taxon>
        <taxon>Agaricomycetidae</taxon>
        <taxon>Agaricales</taxon>
        <taxon>Marasmiineae</taxon>
        <taxon>Mycenaceae</taxon>
        <taxon>Favolaschia</taxon>
    </lineage>
</organism>
<evidence type="ECO:0000256" key="1">
    <source>
        <dbReference type="SAM" id="MobiDB-lite"/>
    </source>
</evidence>
<dbReference type="Proteomes" id="UP001362999">
    <property type="component" value="Unassembled WGS sequence"/>
</dbReference>
<feature type="compositionally biased region" description="Acidic residues" evidence="1">
    <location>
        <begin position="78"/>
        <end position="87"/>
    </location>
</feature>
<reference evidence="2 3" key="1">
    <citation type="journal article" date="2024" name="J Genomics">
        <title>Draft genome sequencing and assembly of Favolaschia claudopus CIRM-BRFM 2984 isolated from oak limbs.</title>
        <authorList>
            <person name="Navarro D."/>
            <person name="Drula E."/>
            <person name="Chaduli D."/>
            <person name="Cazenave R."/>
            <person name="Ahrendt S."/>
            <person name="Wang J."/>
            <person name="Lipzen A."/>
            <person name="Daum C."/>
            <person name="Barry K."/>
            <person name="Grigoriev I.V."/>
            <person name="Favel A."/>
            <person name="Rosso M.N."/>
            <person name="Martin F."/>
        </authorList>
    </citation>
    <scope>NUCLEOTIDE SEQUENCE [LARGE SCALE GENOMIC DNA]</scope>
    <source>
        <strain evidence="2 3">CIRM-BRFM 2984</strain>
    </source>
</reference>
<proteinExistence type="predicted"/>
<sequence>MLPASSPDYPALARVMRVVPGSSSSTPRRQQQDEDIDDAETSRHDDPLTDAEVQAALRAVDEADEMERRGGVSGGEGQDGEGEEEGEWGFVPVRRKGAAE</sequence>
<dbReference type="AlphaFoldDB" id="A0AAV9Z741"/>
<accession>A0AAV9Z741</accession>
<name>A0AAV9Z741_9AGAR</name>
<evidence type="ECO:0000313" key="2">
    <source>
        <dbReference type="EMBL" id="KAK6974062.1"/>
    </source>
</evidence>